<sequence length="128" mass="13951">MKSKQEKKEGEEEKERRKRKIQSITTAPLPDPCFVAVYSQSPIHKPVLPSSSSPHRCCSIAQVTPPTPVPISTAVAAHQLAKLLPPIQSLPRRHKPKLPAATPSATSPLPGRDSSLPRCSPKPRPHHS</sequence>
<reference evidence="2 3" key="1">
    <citation type="journal article" date="2023" name="G3 (Bethesda)">
        <title>A chromosome-length genome assembly and annotation of blackberry (Rubus argutus, cv. 'Hillquist').</title>
        <authorList>
            <person name="Bruna T."/>
            <person name="Aryal R."/>
            <person name="Dudchenko O."/>
            <person name="Sargent D.J."/>
            <person name="Mead D."/>
            <person name="Buti M."/>
            <person name="Cavallini A."/>
            <person name="Hytonen T."/>
            <person name="Andres J."/>
            <person name="Pham M."/>
            <person name="Weisz D."/>
            <person name="Mascagni F."/>
            <person name="Usai G."/>
            <person name="Natali L."/>
            <person name="Bassil N."/>
            <person name="Fernandez G.E."/>
            <person name="Lomsadze A."/>
            <person name="Armour M."/>
            <person name="Olukolu B."/>
            <person name="Poorten T."/>
            <person name="Britton C."/>
            <person name="Davik J."/>
            <person name="Ashrafi H."/>
            <person name="Aiden E.L."/>
            <person name="Borodovsky M."/>
            <person name="Worthington M."/>
        </authorList>
    </citation>
    <scope>NUCLEOTIDE SEQUENCE [LARGE SCALE GENOMIC DNA]</scope>
    <source>
        <strain evidence="2">PI 553951</strain>
    </source>
</reference>
<name>A0AAW1W031_RUBAR</name>
<comment type="caution">
    <text evidence="2">The sequence shown here is derived from an EMBL/GenBank/DDBJ whole genome shotgun (WGS) entry which is preliminary data.</text>
</comment>
<feature type="region of interest" description="Disordered" evidence="1">
    <location>
        <begin position="1"/>
        <end position="25"/>
    </location>
</feature>
<proteinExistence type="predicted"/>
<feature type="compositionally biased region" description="Basic and acidic residues" evidence="1">
    <location>
        <begin position="1"/>
        <end position="15"/>
    </location>
</feature>
<gene>
    <name evidence="2" type="ORF">M0R45_036306</name>
</gene>
<evidence type="ECO:0000256" key="1">
    <source>
        <dbReference type="SAM" id="MobiDB-lite"/>
    </source>
</evidence>
<organism evidence="2 3">
    <name type="scientific">Rubus argutus</name>
    <name type="common">Southern blackberry</name>
    <dbReference type="NCBI Taxonomy" id="59490"/>
    <lineage>
        <taxon>Eukaryota</taxon>
        <taxon>Viridiplantae</taxon>
        <taxon>Streptophyta</taxon>
        <taxon>Embryophyta</taxon>
        <taxon>Tracheophyta</taxon>
        <taxon>Spermatophyta</taxon>
        <taxon>Magnoliopsida</taxon>
        <taxon>eudicotyledons</taxon>
        <taxon>Gunneridae</taxon>
        <taxon>Pentapetalae</taxon>
        <taxon>rosids</taxon>
        <taxon>fabids</taxon>
        <taxon>Rosales</taxon>
        <taxon>Rosaceae</taxon>
        <taxon>Rosoideae</taxon>
        <taxon>Rosoideae incertae sedis</taxon>
        <taxon>Rubus</taxon>
    </lineage>
</organism>
<evidence type="ECO:0000313" key="2">
    <source>
        <dbReference type="EMBL" id="KAK9912442.1"/>
    </source>
</evidence>
<evidence type="ECO:0000313" key="3">
    <source>
        <dbReference type="Proteomes" id="UP001457282"/>
    </source>
</evidence>
<dbReference type="EMBL" id="JBEDUW010000007">
    <property type="protein sequence ID" value="KAK9912442.1"/>
    <property type="molecule type" value="Genomic_DNA"/>
</dbReference>
<accession>A0AAW1W031</accession>
<dbReference type="AlphaFoldDB" id="A0AAW1W031"/>
<dbReference type="Proteomes" id="UP001457282">
    <property type="component" value="Unassembled WGS sequence"/>
</dbReference>
<feature type="compositionally biased region" description="Low complexity" evidence="1">
    <location>
        <begin position="98"/>
        <end position="110"/>
    </location>
</feature>
<feature type="region of interest" description="Disordered" evidence="1">
    <location>
        <begin position="86"/>
        <end position="128"/>
    </location>
</feature>
<protein>
    <submittedName>
        <fullName evidence="2">Uncharacterized protein</fullName>
    </submittedName>
</protein>
<keyword evidence="3" id="KW-1185">Reference proteome</keyword>